<dbReference type="PANTHER" id="PTHR14859">
    <property type="entry name" value="CALCOFLUOR WHITE HYPERSENSITIVE PROTEIN PRECURSOR"/>
    <property type="match status" value="1"/>
</dbReference>
<dbReference type="PANTHER" id="PTHR14859:SF15">
    <property type="entry name" value="ENDONUCLEASE_EXONUCLEASE_PHOSPHATASE DOMAIN-CONTAINING PROTEIN"/>
    <property type="match status" value="1"/>
</dbReference>
<evidence type="ECO:0000313" key="2">
    <source>
        <dbReference type="EMBL" id="MDO7785783.1"/>
    </source>
</evidence>
<keyword evidence="2" id="KW-0378">Hydrolase</keyword>
<dbReference type="AlphaFoldDB" id="A0AAW7Z6W2"/>
<reference evidence="2" key="2">
    <citation type="submission" date="2023-03" db="EMBL/GenBank/DDBJ databases">
        <authorList>
            <person name="Zhang Z."/>
        </authorList>
    </citation>
    <scope>NUCLEOTIDE SEQUENCE</scope>
    <source>
        <strain evidence="2">DSA</strain>
    </source>
</reference>
<name>A0AAW7Z6W2_9FIRM</name>
<evidence type="ECO:0000259" key="1">
    <source>
        <dbReference type="Pfam" id="PF03372"/>
    </source>
</evidence>
<feature type="domain" description="Endonuclease/exonuclease/phosphatase" evidence="1">
    <location>
        <begin position="7"/>
        <end position="220"/>
    </location>
</feature>
<dbReference type="Gene3D" id="3.60.10.10">
    <property type="entry name" value="Endonuclease/exonuclease/phosphatase"/>
    <property type="match status" value="1"/>
</dbReference>
<keyword evidence="3" id="KW-1185">Reference proteome</keyword>
<proteinExistence type="predicted"/>
<dbReference type="EMBL" id="JARPTC010000001">
    <property type="protein sequence ID" value="MDO7785783.1"/>
    <property type="molecule type" value="Genomic_DNA"/>
</dbReference>
<dbReference type="GO" id="GO:0004519">
    <property type="term" value="F:endonuclease activity"/>
    <property type="evidence" value="ECO:0007669"/>
    <property type="project" value="UniProtKB-KW"/>
</dbReference>
<organism evidence="2 3">
    <name type="scientific">Desulforamulus aquiferis</name>
    <dbReference type="NCBI Taxonomy" id="1397668"/>
    <lineage>
        <taxon>Bacteria</taxon>
        <taxon>Bacillati</taxon>
        <taxon>Bacillota</taxon>
        <taxon>Clostridia</taxon>
        <taxon>Eubacteriales</taxon>
        <taxon>Peptococcaceae</taxon>
        <taxon>Desulforamulus</taxon>
    </lineage>
</organism>
<evidence type="ECO:0000313" key="3">
    <source>
        <dbReference type="Proteomes" id="UP001172911"/>
    </source>
</evidence>
<dbReference type="GO" id="GO:0016020">
    <property type="term" value="C:membrane"/>
    <property type="evidence" value="ECO:0007669"/>
    <property type="project" value="GOC"/>
</dbReference>
<dbReference type="GO" id="GO:0006506">
    <property type="term" value="P:GPI anchor biosynthetic process"/>
    <property type="evidence" value="ECO:0007669"/>
    <property type="project" value="TreeGrafter"/>
</dbReference>
<dbReference type="Proteomes" id="UP001172911">
    <property type="component" value="Unassembled WGS sequence"/>
</dbReference>
<keyword evidence="2" id="KW-0255">Endonuclease</keyword>
<dbReference type="InterPro" id="IPR051916">
    <property type="entry name" value="GPI-anchor_lipid_remodeler"/>
</dbReference>
<comment type="caution">
    <text evidence="2">The sequence shown here is derived from an EMBL/GenBank/DDBJ whole genome shotgun (WGS) entry which is preliminary data.</text>
</comment>
<dbReference type="SUPFAM" id="SSF56219">
    <property type="entry name" value="DNase I-like"/>
    <property type="match status" value="1"/>
</dbReference>
<accession>A0AAW7Z6W2</accession>
<keyword evidence="2" id="KW-0540">Nuclease</keyword>
<dbReference type="Pfam" id="PF03372">
    <property type="entry name" value="Exo_endo_phos"/>
    <property type="match status" value="1"/>
</dbReference>
<sequence length="231" mass="26341">METVRVASYNIHHAQGTDNRINLNRVAAVLACSGAQLMGLQEVDKYLPRSCFRHQARRLGKLLQRQWVYGSTLKWSPAKYGNAVLSRWPIVKWENHLLTSTGEQRGLIEAIINIRGVPPIAFYCTHLGLSKMERKKQAQEVLDIIFKKRYPSILVGDFNSDRNSPEYELITSFLQDATGIARALKTFPAQKPEEQLDFIFVSHEWEVMSAFTVESQASDHLAVICDIRLIK</sequence>
<protein>
    <submittedName>
        <fullName evidence="2">Endonuclease/exonuclease/phosphatase family protein</fullName>
    </submittedName>
</protein>
<gene>
    <name evidence="2" type="ORF">P6N53_00860</name>
</gene>
<reference evidence="2" key="1">
    <citation type="journal article" date="2023" name="J. Hazard. Mater.">
        <title>Anaerobic biodegradation of pyrene and benzo[a]pyrene by a new sulfate-reducing Desulforamulus aquiferis strain DSA.</title>
        <authorList>
            <person name="Zhang Z."/>
            <person name="Sun J."/>
            <person name="Gong X."/>
            <person name="Wang C."/>
            <person name="Wang H."/>
        </authorList>
    </citation>
    <scope>NUCLEOTIDE SEQUENCE</scope>
    <source>
        <strain evidence="2">DSA</strain>
    </source>
</reference>
<dbReference type="InterPro" id="IPR005135">
    <property type="entry name" value="Endo/exonuclease/phosphatase"/>
</dbReference>
<dbReference type="InterPro" id="IPR036691">
    <property type="entry name" value="Endo/exonu/phosph_ase_sf"/>
</dbReference>
<dbReference type="RefSeq" id="WP_304540396.1">
    <property type="nucleotide sequence ID" value="NZ_JARPTC010000001.1"/>
</dbReference>